<dbReference type="PANTHER" id="PTHR46726">
    <property type="entry name" value="TWO PORE CHANNEL 3"/>
    <property type="match status" value="1"/>
</dbReference>
<keyword evidence="4 6" id="KW-0472">Membrane</keyword>
<dbReference type="GO" id="GO:0016020">
    <property type="term" value="C:membrane"/>
    <property type="evidence" value="ECO:0007669"/>
    <property type="project" value="UniProtKB-SubCell"/>
</dbReference>
<evidence type="ECO:0000256" key="6">
    <source>
        <dbReference type="SAM" id="Phobius"/>
    </source>
</evidence>
<dbReference type="InterPro" id="IPR005821">
    <property type="entry name" value="Ion_trans_dom"/>
</dbReference>
<feature type="region of interest" description="Disordered" evidence="5">
    <location>
        <begin position="79"/>
        <end position="98"/>
    </location>
</feature>
<comment type="caution">
    <text evidence="8">The sequence shown here is derived from an EMBL/GenBank/DDBJ whole genome shotgun (WGS) entry which is preliminary data.</text>
</comment>
<evidence type="ECO:0000256" key="4">
    <source>
        <dbReference type="ARBA" id="ARBA00023136"/>
    </source>
</evidence>
<feature type="compositionally biased region" description="Polar residues" evidence="5">
    <location>
        <begin position="46"/>
        <end position="63"/>
    </location>
</feature>
<name>A0A812YD58_9DINO</name>
<keyword evidence="2 6" id="KW-0812">Transmembrane</keyword>
<evidence type="ECO:0000313" key="9">
    <source>
        <dbReference type="Proteomes" id="UP000601435"/>
    </source>
</evidence>
<dbReference type="GO" id="GO:0005216">
    <property type="term" value="F:monoatomic ion channel activity"/>
    <property type="evidence" value="ECO:0007669"/>
    <property type="project" value="InterPro"/>
</dbReference>
<evidence type="ECO:0000256" key="2">
    <source>
        <dbReference type="ARBA" id="ARBA00022692"/>
    </source>
</evidence>
<evidence type="ECO:0000313" key="8">
    <source>
        <dbReference type="EMBL" id="CAE7775784.1"/>
    </source>
</evidence>
<feature type="domain" description="Ion transport" evidence="7">
    <location>
        <begin position="145"/>
        <end position="366"/>
    </location>
</feature>
<dbReference type="PANTHER" id="PTHR46726:SF1">
    <property type="entry name" value="TWO-PORE CALCIUM CHANNEL 3"/>
    <property type="match status" value="1"/>
</dbReference>
<evidence type="ECO:0000256" key="3">
    <source>
        <dbReference type="ARBA" id="ARBA00022989"/>
    </source>
</evidence>
<feature type="transmembrane region" description="Helical" evidence="6">
    <location>
        <begin position="252"/>
        <end position="274"/>
    </location>
</feature>
<accession>A0A812YD58</accession>
<evidence type="ECO:0000259" key="7">
    <source>
        <dbReference type="Pfam" id="PF00520"/>
    </source>
</evidence>
<keyword evidence="3 6" id="KW-1133">Transmembrane helix</keyword>
<reference evidence="8" key="1">
    <citation type="submission" date="2021-02" db="EMBL/GenBank/DDBJ databases">
        <authorList>
            <person name="Dougan E. K."/>
            <person name="Rhodes N."/>
            <person name="Thang M."/>
            <person name="Chan C."/>
        </authorList>
    </citation>
    <scope>NUCLEOTIDE SEQUENCE</scope>
</reference>
<keyword evidence="9" id="KW-1185">Reference proteome</keyword>
<feature type="region of interest" description="Disordered" evidence="5">
    <location>
        <begin position="1"/>
        <end position="21"/>
    </location>
</feature>
<proteinExistence type="predicted"/>
<feature type="region of interest" description="Disordered" evidence="5">
    <location>
        <begin position="46"/>
        <end position="71"/>
    </location>
</feature>
<organism evidence="8 9">
    <name type="scientific">Symbiodinium necroappetens</name>
    <dbReference type="NCBI Taxonomy" id="1628268"/>
    <lineage>
        <taxon>Eukaryota</taxon>
        <taxon>Sar</taxon>
        <taxon>Alveolata</taxon>
        <taxon>Dinophyceae</taxon>
        <taxon>Suessiales</taxon>
        <taxon>Symbiodiniaceae</taxon>
        <taxon>Symbiodinium</taxon>
    </lineage>
</organism>
<feature type="non-terminal residue" evidence="8">
    <location>
        <position position="1"/>
    </location>
</feature>
<dbReference type="OrthoDB" id="443037at2759"/>
<comment type="subcellular location">
    <subcellularLocation>
        <location evidence="1">Membrane</location>
        <topology evidence="1">Multi-pass membrane protein</topology>
    </subcellularLocation>
</comment>
<gene>
    <name evidence="8" type="primary">eag</name>
    <name evidence="8" type="ORF">SNEC2469_LOCUS22699</name>
</gene>
<evidence type="ECO:0000256" key="1">
    <source>
        <dbReference type="ARBA" id="ARBA00004141"/>
    </source>
</evidence>
<feature type="transmembrane region" description="Helical" evidence="6">
    <location>
        <begin position="334"/>
        <end position="357"/>
    </location>
</feature>
<feature type="transmembrane region" description="Helical" evidence="6">
    <location>
        <begin position="180"/>
        <end position="198"/>
    </location>
</feature>
<dbReference type="Proteomes" id="UP000601435">
    <property type="component" value="Unassembled WGS sequence"/>
</dbReference>
<dbReference type="Gene3D" id="1.20.120.350">
    <property type="entry name" value="Voltage-gated potassium channels. Chain C"/>
    <property type="match status" value="1"/>
</dbReference>
<dbReference type="Pfam" id="PF00520">
    <property type="entry name" value="Ion_trans"/>
    <property type="match status" value="1"/>
</dbReference>
<dbReference type="AlphaFoldDB" id="A0A812YD58"/>
<evidence type="ECO:0000256" key="5">
    <source>
        <dbReference type="SAM" id="MobiDB-lite"/>
    </source>
</evidence>
<dbReference type="EMBL" id="CAJNJA010041521">
    <property type="protein sequence ID" value="CAE7775784.1"/>
    <property type="molecule type" value="Genomic_DNA"/>
</dbReference>
<sequence>MAREPPMQSSNSLDGDLPEQLERLRIEAKSQREELPAIAEGCESKSSSYLAAHSPSHSPTARTGSDEFSNRRLRRRQQSAMGGDFIRASPGKEQQELGSSWRAKARRWAKYCVDNNYNTNSLALVVLFDAYLTANDIDARAAGQEPSVFVRACSDICLLLYTAELPLLFFVRGRRILKDWMVLLDIVIITCGYAEWVLTSAGDALTSRININMLRPLRLARIIRLMQFLRKTRSLKELQKLVTMLATCLKTLVWSFLFGFVVMTMWAMLMVEIVHPLIHDVHERTNVFGDCGRECLQAASSVMNANLLLFKTVVAGDSWGLIAMPVIQDHPATAIIFVGSLLTLVFGVLQLMVAVVVDTFAEVRENDV</sequence>
<dbReference type="Gene3D" id="1.10.287.70">
    <property type="match status" value="1"/>
</dbReference>
<protein>
    <submittedName>
        <fullName evidence="8">Eag protein</fullName>
    </submittedName>
</protein>
<dbReference type="InterPro" id="IPR027359">
    <property type="entry name" value="Volt_channel_dom_sf"/>
</dbReference>
<dbReference type="SUPFAM" id="SSF81324">
    <property type="entry name" value="Voltage-gated potassium channels"/>
    <property type="match status" value="1"/>
</dbReference>